<protein>
    <recommendedName>
        <fullName evidence="3">Helix-turn-helix domain-containing protein</fullName>
    </recommendedName>
</protein>
<proteinExistence type="predicted"/>
<name>A0A6N9YJC9_9ACTN</name>
<dbReference type="EMBL" id="JAAGOB010000003">
    <property type="protein sequence ID" value="NED95062.1"/>
    <property type="molecule type" value="Genomic_DNA"/>
</dbReference>
<dbReference type="AlphaFoldDB" id="A0A6N9YJC9"/>
<gene>
    <name evidence="1" type="ORF">G1H11_07015</name>
</gene>
<evidence type="ECO:0000313" key="2">
    <source>
        <dbReference type="Proteomes" id="UP000469185"/>
    </source>
</evidence>
<reference evidence="1 2" key="1">
    <citation type="submission" date="2020-02" db="EMBL/GenBank/DDBJ databases">
        <authorList>
            <person name="Li X.-J."/>
            <person name="Feng X.-M."/>
        </authorList>
    </citation>
    <scope>NUCLEOTIDE SEQUENCE [LARGE SCALE GENOMIC DNA]</scope>
    <source>
        <strain evidence="1 2">CGMCC 4.7225</strain>
    </source>
</reference>
<dbReference type="Proteomes" id="UP000469185">
    <property type="component" value="Unassembled WGS sequence"/>
</dbReference>
<evidence type="ECO:0000313" key="1">
    <source>
        <dbReference type="EMBL" id="NED95062.1"/>
    </source>
</evidence>
<comment type="caution">
    <text evidence="1">The sequence shown here is derived from an EMBL/GenBank/DDBJ whole genome shotgun (WGS) entry which is preliminary data.</text>
</comment>
<dbReference type="RefSeq" id="WP_163817437.1">
    <property type="nucleotide sequence ID" value="NZ_JAAGOB010000003.1"/>
</dbReference>
<accession>A0A6N9YJC9</accession>
<sequence>MGTRLIDDEELVSKIRAMRESGATYAQIKSELHVSASTISRVMGVYGAGRADREFRRT</sequence>
<keyword evidence="2" id="KW-1185">Reference proteome</keyword>
<organism evidence="1 2">
    <name type="scientific">Phytoactinopolyspora alkaliphila</name>
    <dbReference type="NCBI Taxonomy" id="1783498"/>
    <lineage>
        <taxon>Bacteria</taxon>
        <taxon>Bacillati</taxon>
        <taxon>Actinomycetota</taxon>
        <taxon>Actinomycetes</taxon>
        <taxon>Jiangellales</taxon>
        <taxon>Jiangellaceae</taxon>
        <taxon>Phytoactinopolyspora</taxon>
    </lineage>
</organism>
<evidence type="ECO:0008006" key="3">
    <source>
        <dbReference type="Google" id="ProtNLM"/>
    </source>
</evidence>